<dbReference type="AlphaFoldDB" id="A0A5C5EAD1"/>
<dbReference type="Pfam" id="PF00149">
    <property type="entry name" value="Metallophos"/>
    <property type="match status" value="1"/>
</dbReference>
<evidence type="ECO:0000259" key="2">
    <source>
        <dbReference type="Pfam" id="PF00149"/>
    </source>
</evidence>
<dbReference type="GO" id="GO:0004527">
    <property type="term" value="F:exonuclease activity"/>
    <property type="evidence" value="ECO:0007669"/>
    <property type="project" value="UniProtKB-KW"/>
</dbReference>
<organism evidence="3 4">
    <name type="scientific">Trichococcus shcherbakoviae subsp. psychrophilus</name>
    <dbReference type="NCBI Taxonomy" id="2585775"/>
    <lineage>
        <taxon>Bacteria</taxon>
        <taxon>Bacillati</taxon>
        <taxon>Bacillota</taxon>
        <taxon>Bacilli</taxon>
        <taxon>Lactobacillales</taxon>
        <taxon>Carnobacteriaceae</taxon>
        <taxon>Trichococcus</taxon>
    </lineage>
</organism>
<dbReference type="InterPro" id="IPR041796">
    <property type="entry name" value="Mre11_N"/>
</dbReference>
<dbReference type="PANTHER" id="PTHR30337">
    <property type="entry name" value="COMPONENT OF ATP-DEPENDENT DSDNA EXONUCLEASE"/>
    <property type="match status" value="1"/>
</dbReference>
<evidence type="ECO:0000313" key="4">
    <source>
        <dbReference type="Proteomes" id="UP000313395"/>
    </source>
</evidence>
<reference evidence="3 4" key="1">
    <citation type="submission" date="2019-06" db="EMBL/GenBank/DDBJ databases">
        <title>Description Trichococcus psychrophilus sp. nov., isolated from a cold spring, by genomic and phenotypic analyses.</title>
        <authorList>
            <person name="Zakharyuk A."/>
        </authorList>
    </citation>
    <scope>NUCLEOTIDE SEQUENCE [LARGE SCALE GENOMIC DNA]</scope>
    <source>
        <strain evidence="3 4">SKBG</strain>
    </source>
</reference>
<dbReference type="InterPro" id="IPR014576">
    <property type="entry name" value="Pesterase_YhaO"/>
</dbReference>
<keyword evidence="1" id="KW-0378">Hydrolase</keyword>
<dbReference type="InterPro" id="IPR029052">
    <property type="entry name" value="Metallo-depent_PP-like"/>
</dbReference>
<dbReference type="SUPFAM" id="SSF56300">
    <property type="entry name" value="Metallo-dependent phosphatases"/>
    <property type="match status" value="1"/>
</dbReference>
<evidence type="ECO:0000256" key="1">
    <source>
        <dbReference type="ARBA" id="ARBA00022801"/>
    </source>
</evidence>
<dbReference type="PANTHER" id="PTHR30337:SF7">
    <property type="entry name" value="PHOSPHOESTERASE"/>
    <property type="match status" value="1"/>
</dbReference>
<dbReference type="InterPro" id="IPR050535">
    <property type="entry name" value="DNA_Repair-Maintenance_Comp"/>
</dbReference>
<dbReference type="Gene3D" id="3.60.21.10">
    <property type="match status" value="1"/>
</dbReference>
<keyword evidence="4" id="KW-1185">Reference proteome</keyword>
<name>A0A5C5EAD1_9LACT</name>
<protein>
    <submittedName>
        <fullName evidence="3">DNA repair exonuclease</fullName>
    </submittedName>
</protein>
<dbReference type="PIRSF" id="PIRSF033091">
    <property type="entry name" value="Pesterase_YhaO"/>
    <property type="match status" value="1"/>
</dbReference>
<accession>A0A5C5EAD1</accession>
<dbReference type="EMBL" id="VENO01000002">
    <property type="protein sequence ID" value="TNV69471.1"/>
    <property type="molecule type" value="Genomic_DNA"/>
</dbReference>
<keyword evidence="3" id="KW-0540">Nuclease</keyword>
<dbReference type="Proteomes" id="UP000313395">
    <property type="component" value="Unassembled WGS sequence"/>
</dbReference>
<dbReference type="CDD" id="cd00840">
    <property type="entry name" value="MPP_Mre11_N"/>
    <property type="match status" value="1"/>
</dbReference>
<sequence length="426" mass="48813">MRKEGQLVITFIHTADLHLDSPFKGIKQLEPQLFDAIYQSTFDSFRELVTQAIAAQVDFFLISGDIYDEENQSVKAQAFLRDELGRLDRSGIPVYLSHGNHDFLGRESLKLQLPGNVTVFEKAVTTEILTTKAGERVAITGFSYPSRWVEERMIVEYPNRNHSVDYHIGMLHGYLEGLNSSEGVYAPFSLGELNAKNYDYWALGHIHKRQQLQTAPPVVYCGNTQGRNPNETEAKGAYLVTLRKGMAPALSFIPTAPIVWEKETVSLLGCKTLNDAFARIEERMDYYRSQSESSVLLSLLFTDIQELHPDVVKKIEDEEILEGVRQRLERPFIYLYQLKIAVDTEKELFSFDQVMKESFSKSWTEISADDVFYQQLDNFFQHPLMRTTFPDLKKDRSFKEEVLAAAKTRLVQAVAFEEEDSEDTED</sequence>
<gene>
    <name evidence="3" type="ORF">FHK04_08165</name>
</gene>
<keyword evidence="3" id="KW-0269">Exonuclease</keyword>
<comment type="caution">
    <text evidence="3">The sequence shown here is derived from an EMBL/GenBank/DDBJ whole genome shotgun (WGS) entry which is preliminary data.</text>
</comment>
<evidence type="ECO:0000313" key="3">
    <source>
        <dbReference type="EMBL" id="TNV69471.1"/>
    </source>
</evidence>
<proteinExistence type="predicted"/>
<dbReference type="InterPro" id="IPR004843">
    <property type="entry name" value="Calcineurin-like_PHP"/>
</dbReference>
<feature type="domain" description="Calcineurin-like phosphoesterase" evidence="2">
    <location>
        <begin position="10"/>
        <end position="208"/>
    </location>
</feature>